<dbReference type="AlphaFoldDB" id="A0A0C3S2P0"/>
<dbReference type="STRING" id="745531.A0A0C3S2P0"/>
<dbReference type="Proteomes" id="UP000053257">
    <property type="component" value="Unassembled WGS sequence"/>
</dbReference>
<dbReference type="OrthoDB" id="3054308at2759"/>
<sequence>MEIFVANICDLTPVTAPQLKRAIADVLHGPDFVHYHTLPLNFDIRFLPAYRDGPRSAILTVPSYAVGRYFLAEYGGYRPRGEIELGDYEAVLRFEEGRHSPRPGLVLQLQKTPYIDPQVEEDQLQLAADLRKHLVRVSTVQFGRRCRDDVYSVEYELDCGGGGRLGFDGDRRQFRLKVHQEDRNLNALCASMPIIPRDFLGLHSWTKASSSSVGIARWMGTSSSSNDSDRP</sequence>
<dbReference type="HOGENOM" id="CLU_1200220_0_0_1"/>
<evidence type="ECO:0000313" key="1">
    <source>
        <dbReference type="EMBL" id="KIP09626.1"/>
    </source>
</evidence>
<evidence type="ECO:0000313" key="2">
    <source>
        <dbReference type="Proteomes" id="UP000053257"/>
    </source>
</evidence>
<accession>A0A0C3S2P0</accession>
<proteinExistence type="predicted"/>
<organism evidence="1 2">
    <name type="scientific">Phlebiopsis gigantea (strain 11061_1 CR5-6)</name>
    <name type="common">White-rot fungus</name>
    <name type="synonym">Peniophora gigantea</name>
    <dbReference type="NCBI Taxonomy" id="745531"/>
    <lineage>
        <taxon>Eukaryota</taxon>
        <taxon>Fungi</taxon>
        <taxon>Dikarya</taxon>
        <taxon>Basidiomycota</taxon>
        <taxon>Agaricomycotina</taxon>
        <taxon>Agaricomycetes</taxon>
        <taxon>Polyporales</taxon>
        <taxon>Phanerochaetaceae</taxon>
        <taxon>Phlebiopsis</taxon>
    </lineage>
</organism>
<protein>
    <submittedName>
        <fullName evidence="1">Uncharacterized protein</fullName>
    </submittedName>
</protein>
<name>A0A0C3S2P0_PHLG1</name>
<reference evidence="1 2" key="1">
    <citation type="journal article" date="2014" name="PLoS Genet.">
        <title>Analysis of the Phlebiopsis gigantea genome, transcriptome and secretome provides insight into its pioneer colonization strategies of wood.</title>
        <authorList>
            <person name="Hori C."/>
            <person name="Ishida T."/>
            <person name="Igarashi K."/>
            <person name="Samejima M."/>
            <person name="Suzuki H."/>
            <person name="Master E."/>
            <person name="Ferreira P."/>
            <person name="Ruiz-Duenas F.J."/>
            <person name="Held B."/>
            <person name="Canessa P."/>
            <person name="Larrondo L.F."/>
            <person name="Schmoll M."/>
            <person name="Druzhinina I.S."/>
            <person name="Kubicek C.P."/>
            <person name="Gaskell J.A."/>
            <person name="Kersten P."/>
            <person name="St John F."/>
            <person name="Glasner J."/>
            <person name="Sabat G."/>
            <person name="Splinter BonDurant S."/>
            <person name="Syed K."/>
            <person name="Yadav J."/>
            <person name="Mgbeahuruike A.C."/>
            <person name="Kovalchuk A."/>
            <person name="Asiegbu F.O."/>
            <person name="Lackner G."/>
            <person name="Hoffmeister D."/>
            <person name="Rencoret J."/>
            <person name="Gutierrez A."/>
            <person name="Sun H."/>
            <person name="Lindquist E."/>
            <person name="Barry K."/>
            <person name="Riley R."/>
            <person name="Grigoriev I.V."/>
            <person name="Henrissat B."/>
            <person name="Kues U."/>
            <person name="Berka R.M."/>
            <person name="Martinez A.T."/>
            <person name="Covert S.F."/>
            <person name="Blanchette R.A."/>
            <person name="Cullen D."/>
        </authorList>
    </citation>
    <scope>NUCLEOTIDE SEQUENCE [LARGE SCALE GENOMIC DNA]</scope>
    <source>
        <strain evidence="1 2">11061_1 CR5-6</strain>
    </source>
</reference>
<keyword evidence="2" id="KW-1185">Reference proteome</keyword>
<gene>
    <name evidence="1" type="ORF">PHLGIDRAFT_313197</name>
</gene>
<dbReference type="EMBL" id="KN840464">
    <property type="protein sequence ID" value="KIP09626.1"/>
    <property type="molecule type" value="Genomic_DNA"/>
</dbReference>